<dbReference type="Proteomes" id="UP000054007">
    <property type="component" value="Unassembled WGS sequence"/>
</dbReference>
<dbReference type="AlphaFoldDB" id="A0A0D7BDF8"/>
<organism evidence="2 3">
    <name type="scientific">Cylindrobasidium torrendii FP15055 ss-10</name>
    <dbReference type="NCBI Taxonomy" id="1314674"/>
    <lineage>
        <taxon>Eukaryota</taxon>
        <taxon>Fungi</taxon>
        <taxon>Dikarya</taxon>
        <taxon>Basidiomycota</taxon>
        <taxon>Agaricomycotina</taxon>
        <taxon>Agaricomycetes</taxon>
        <taxon>Agaricomycetidae</taxon>
        <taxon>Agaricales</taxon>
        <taxon>Marasmiineae</taxon>
        <taxon>Physalacriaceae</taxon>
        <taxon>Cylindrobasidium</taxon>
    </lineage>
</organism>
<gene>
    <name evidence="2" type="ORF">CYLTODRAFT_443503</name>
</gene>
<feature type="region of interest" description="Disordered" evidence="1">
    <location>
        <begin position="1"/>
        <end position="82"/>
    </location>
</feature>
<evidence type="ECO:0000256" key="1">
    <source>
        <dbReference type="SAM" id="MobiDB-lite"/>
    </source>
</evidence>
<keyword evidence="3" id="KW-1185">Reference proteome</keyword>
<sequence>MPPKRTADALDSDSEAHVKYKATSKGTDRPPPTKKARKAPAPKAMPTPKAKAKAKAKAKEAPSPVVVDNANESPEEEAVPTRPSGSFDIYLMELPFLQEILMPPKASAPDYLTLYKDLVIRQGKKDRSGQVNFGDDNGVMRVNAPGFEDPMEDDAYDLTLSDVKVVDEAFFTEDEENTFFPEPPKTDGSGMIVASLDIESHCGVASASGEVKMMTTPSANMFFGVMNMRVSYSGMYSRKGHGYGTDETYAFWALKSKEGDEMRGFDEFHEF</sequence>
<proteinExistence type="predicted"/>
<evidence type="ECO:0000313" key="3">
    <source>
        <dbReference type="Proteomes" id="UP000054007"/>
    </source>
</evidence>
<dbReference type="OrthoDB" id="3256283at2759"/>
<accession>A0A0D7BDF8</accession>
<feature type="compositionally biased region" description="Basic and acidic residues" evidence="1">
    <location>
        <begin position="1"/>
        <end position="18"/>
    </location>
</feature>
<name>A0A0D7BDF8_9AGAR</name>
<dbReference type="EMBL" id="KN880507">
    <property type="protein sequence ID" value="KIY68235.1"/>
    <property type="molecule type" value="Genomic_DNA"/>
</dbReference>
<protein>
    <submittedName>
        <fullName evidence="2">Uncharacterized protein</fullName>
    </submittedName>
</protein>
<reference evidence="2 3" key="1">
    <citation type="journal article" date="2015" name="Fungal Genet. Biol.">
        <title>Evolution of novel wood decay mechanisms in Agaricales revealed by the genome sequences of Fistulina hepatica and Cylindrobasidium torrendii.</title>
        <authorList>
            <person name="Floudas D."/>
            <person name="Held B.W."/>
            <person name="Riley R."/>
            <person name="Nagy L.G."/>
            <person name="Koehler G."/>
            <person name="Ransdell A.S."/>
            <person name="Younus H."/>
            <person name="Chow J."/>
            <person name="Chiniquy J."/>
            <person name="Lipzen A."/>
            <person name="Tritt A."/>
            <person name="Sun H."/>
            <person name="Haridas S."/>
            <person name="LaButti K."/>
            <person name="Ohm R.A."/>
            <person name="Kues U."/>
            <person name="Blanchette R.A."/>
            <person name="Grigoriev I.V."/>
            <person name="Minto R.E."/>
            <person name="Hibbett D.S."/>
        </authorList>
    </citation>
    <scope>NUCLEOTIDE SEQUENCE [LARGE SCALE GENOMIC DNA]</scope>
    <source>
        <strain evidence="2 3">FP15055 ss-10</strain>
    </source>
</reference>
<evidence type="ECO:0000313" key="2">
    <source>
        <dbReference type="EMBL" id="KIY68235.1"/>
    </source>
</evidence>